<organism evidence="1">
    <name type="scientific">marine metagenome</name>
    <dbReference type="NCBI Taxonomy" id="408172"/>
    <lineage>
        <taxon>unclassified sequences</taxon>
        <taxon>metagenomes</taxon>
        <taxon>ecological metagenomes</taxon>
    </lineage>
</organism>
<name>A0A382D436_9ZZZZ</name>
<protein>
    <submittedName>
        <fullName evidence="1">Uncharacterized protein</fullName>
    </submittedName>
</protein>
<dbReference type="AlphaFoldDB" id="A0A382D436"/>
<dbReference type="EMBL" id="UINC01037544">
    <property type="protein sequence ID" value="SVB33190.1"/>
    <property type="molecule type" value="Genomic_DNA"/>
</dbReference>
<accession>A0A382D436</accession>
<gene>
    <name evidence="1" type="ORF">METZ01_LOCUS186044</name>
</gene>
<reference evidence="1" key="1">
    <citation type="submission" date="2018-05" db="EMBL/GenBank/DDBJ databases">
        <authorList>
            <person name="Lanie J.A."/>
            <person name="Ng W.-L."/>
            <person name="Kazmierczak K.M."/>
            <person name="Andrzejewski T.M."/>
            <person name="Davidsen T.M."/>
            <person name="Wayne K.J."/>
            <person name="Tettelin H."/>
            <person name="Glass J.I."/>
            <person name="Rusch D."/>
            <person name="Podicherti R."/>
            <person name="Tsui H.-C.T."/>
            <person name="Winkler M.E."/>
        </authorList>
    </citation>
    <scope>NUCLEOTIDE SEQUENCE</scope>
</reference>
<evidence type="ECO:0000313" key="1">
    <source>
        <dbReference type="EMBL" id="SVB33190.1"/>
    </source>
</evidence>
<feature type="non-terminal residue" evidence="1">
    <location>
        <position position="1"/>
    </location>
</feature>
<proteinExistence type="predicted"/>
<sequence>VGGVENKRFIVDGLQRNCMPEDVRFVVVVI</sequence>